<feature type="transmembrane region" description="Helical" evidence="7">
    <location>
        <begin position="33"/>
        <end position="52"/>
    </location>
</feature>
<keyword evidence="6 7" id="KW-0472">Membrane</keyword>
<keyword evidence="5 7" id="KW-1133">Transmembrane helix</keyword>
<dbReference type="Pfam" id="PF00893">
    <property type="entry name" value="Multi_Drug_Res"/>
    <property type="match status" value="1"/>
</dbReference>
<dbReference type="AlphaFoldDB" id="A0A6J6D9F2"/>
<keyword evidence="3" id="KW-1003">Cell membrane</keyword>
<evidence type="ECO:0000256" key="4">
    <source>
        <dbReference type="ARBA" id="ARBA00022692"/>
    </source>
</evidence>
<dbReference type="Gene3D" id="1.10.3730.20">
    <property type="match status" value="1"/>
</dbReference>
<dbReference type="FunFam" id="1.10.3730.20:FF:000001">
    <property type="entry name" value="Quaternary ammonium compound resistance transporter SugE"/>
    <property type="match status" value="1"/>
</dbReference>
<keyword evidence="2" id="KW-0813">Transport</keyword>
<evidence type="ECO:0000256" key="1">
    <source>
        <dbReference type="ARBA" id="ARBA00004651"/>
    </source>
</evidence>
<keyword evidence="4 7" id="KW-0812">Transmembrane</keyword>
<evidence type="ECO:0000313" key="8">
    <source>
        <dbReference type="EMBL" id="CAB4558238.1"/>
    </source>
</evidence>
<evidence type="ECO:0000256" key="7">
    <source>
        <dbReference type="SAM" id="Phobius"/>
    </source>
</evidence>
<comment type="subcellular location">
    <subcellularLocation>
        <location evidence="1">Cell membrane</location>
        <topology evidence="1">Multi-pass membrane protein</topology>
    </subcellularLocation>
</comment>
<dbReference type="InterPro" id="IPR000390">
    <property type="entry name" value="Small_drug/metabolite_transptr"/>
</dbReference>
<dbReference type="EMBL" id="CAEZTD010000029">
    <property type="protein sequence ID" value="CAB4558238.1"/>
    <property type="molecule type" value="Genomic_DNA"/>
</dbReference>
<sequence length="109" mass="11116">MLAYLLLAGAIVAEVIATTALKLSDGFTKLWPSVIMGVGYLVAFALLGLGLSKGLSMSVGYAIWAGVGTALIAILGVLLFKETIAPWGFVGLGLIVAGVVLLELNSGHS</sequence>
<organism evidence="8">
    <name type="scientific">freshwater metagenome</name>
    <dbReference type="NCBI Taxonomy" id="449393"/>
    <lineage>
        <taxon>unclassified sequences</taxon>
        <taxon>metagenomes</taxon>
        <taxon>ecological metagenomes</taxon>
    </lineage>
</organism>
<accession>A0A6J6D9F2</accession>
<dbReference type="GO" id="GO:0005886">
    <property type="term" value="C:plasma membrane"/>
    <property type="evidence" value="ECO:0007669"/>
    <property type="project" value="UniProtKB-SubCell"/>
</dbReference>
<feature type="transmembrane region" description="Helical" evidence="7">
    <location>
        <begin position="84"/>
        <end position="104"/>
    </location>
</feature>
<dbReference type="InterPro" id="IPR045324">
    <property type="entry name" value="Small_multidrug_res"/>
</dbReference>
<evidence type="ECO:0000256" key="6">
    <source>
        <dbReference type="ARBA" id="ARBA00023136"/>
    </source>
</evidence>
<dbReference type="GO" id="GO:0022857">
    <property type="term" value="F:transmembrane transporter activity"/>
    <property type="evidence" value="ECO:0007669"/>
    <property type="project" value="InterPro"/>
</dbReference>
<feature type="transmembrane region" description="Helical" evidence="7">
    <location>
        <begin position="59"/>
        <end position="78"/>
    </location>
</feature>
<name>A0A6J6D9F2_9ZZZZ</name>
<protein>
    <submittedName>
        <fullName evidence="8">Unannotated protein</fullName>
    </submittedName>
</protein>
<dbReference type="PANTHER" id="PTHR30561">
    <property type="entry name" value="SMR FAMILY PROTON-DEPENDENT DRUG EFFLUX TRANSPORTER SUGE"/>
    <property type="match status" value="1"/>
</dbReference>
<dbReference type="SUPFAM" id="SSF103481">
    <property type="entry name" value="Multidrug resistance efflux transporter EmrE"/>
    <property type="match status" value="1"/>
</dbReference>
<dbReference type="PANTHER" id="PTHR30561:SF1">
    <property type="entry name" value="MULTIDRUG TRANSPORTER EMRE"/>
    <property type="match status" value="1"/>
</dbReference>
<gene>
    <name evidence="8" type="ORF">UFOPK1591_00542</name>
</gene>
<evidence type="ECO:0000256" key="5">
    <source>
        <dbReference type="ARBA" id="ARBA00022989"/>
    </source>
</evidence>
<evidence type="ECO:0000256" key="2">
    <source>
        <dbReference type="ARBA" id="ARBA00022448"/>
    </source>
</evidence>
<dbReference type="InterPro" id="IPR037185">
    <property type="entry name" value="EmrE-like"/>
</dbReference>
<reference evidence="8" key="1">
    <citation type="submission" date="2020-05" db="EMBL/GenBank/DDBJ databases">
        <authorList>
            <person name="Chiriac C."/>
            <person name="Salcher M."/>
            <person name="Ghai R."/>
            <person name="Kavagutti S V."/>
        </authorList>
    </citation>
    <scope>NUCLEOTIDE SEQUENCE</scope>
</reference>
<evidence type="ECO:0000256" key="3">
    <source>
        <dbReference type="ARBA" id="ARBA00022475"/>
    </source>
</evidence>
<proteinExistence type="predicted"/>